<evidence type="ECO:0000256" key="1">
    <source>
        <dbReference type="SAM" id="MobiDB-lite"/>
    </source>
</evidence>
<dbReference type="RefSeq" id="WP_145044601.1">
    <property type="nucleotide sequence ID" value="NZ_CP036347.1"/>
</dbReference>
<organism evidence="2 3">
    <name type="scientific">Gimesia chilikensis</name>
    <dbReference type="NCBI Taxonomy" id="2605989"/>
    <lineage>
        <taxon>Bacteria</taxon>
        <taxon>Pseudomonadati</taxon>
        <taxon>Planctomycetota</taxon>
        <taxon>Planctomycetia</taxon>
        <taxon>Planctomycetales</taxon>
        <taxon>Planctomycetaceae</taxon>
        <taxon>Gimesia</taxon>
    </lineage>
</organism>
<gene>
    <name evidence="2" type="ORF">V6x_56980</name>
</gene>
<name>A0A517WL26_9PLAN</name>
<reference evidence="2 3" key="1">
    <citation type="submission" date="2019-02" db="EMBL/GenBank/DDBJ databases">
        <title>Deep-cultivation of Planctomycetes and their phenomic and genomic characterization uncovers novel biology.</title>
        <authorList>
            <person name="Wiegand S."/>
            <person name="Jogler M."/>
            <person name="Boedeker C."/>
            <person name="Pinto D."/>
            <person name="Vollmers J."/>
            <person name="Rivas-Marin E."/>
            <person name="Kohn T."/>
            <person name="Peeters S.H."/>
            <person name="Heuer A."/>
            <person name="Rast P."/>
            <person name="Oberbeckmann S."/>
            <person name="Bunk B."/>
            <person name="Jeske O."/>
            <person name="Meyerdierks A."/>
            <person name="Storesund J.E."/>
            <person name="Kallscheuer N."/>
            <person name="Luecker S."/>
            <person name="Lage O.M."/>
            <person name="Pohl T."/>
            <person name="Merkel B.J."/>
            <person name="Hornburger P."/>
            <person name="Mueller R.-W."/>
            <person name="Bruemmer F."/>
            <person name="Labrenz M."/>
            <person name="Spormann A.M."/>
            <person name="Op den Camp H."/>
            <person name="Overmann J."/>
            <person name="Amann R."/>
            <person name="Jetten M.S.M."/>
            <person name="Mascher T."/>
            <person name="Medema M.H."/>
            <person name="Devos D.P."/>
            <person name="Kaster A.-K."/>
            <person name="Ovreas L."/>
            <person name="Rohde M."/>
            <person name="Galperin M.Y."/>
            <person name="Jogler C."/>
        </authorList>
    </citation>
    <scope>NUCLEOTIDE SEQUENCE [LARGE SCALE GENOMIC DNA]</scope>
    <source>
        <strain evidence="2 3">V6</strain>
    </source>
</reference>
<protein>
    <submittedName>
        <fullName evidence="2">Uncharacterized protein</fullName>
    </submittedName>
</protein>
<dbReference type="EMBL" id="CP036347">
    <property type="protein sequence ID" value="QDU05954.1"/>
    <property type="molecule type" value="Genomic_DNA"/>
</dbReference>
<dbReference type="AlphaFoldDB" id="A0A517WL26"/>
<accession>A0A517WL26</accession>
<dbReference type="InterPro" id="IPR038765">
    <property type="entry name" value="Papain-like_cys_pep_sf"/>
</dbReference>
<dbReference type="SUPFAM" id="SSF54001">
    <property type="entry name" value="Cysteine proteinases"/>
    <property type="match status" value="1"/>
</dbReference>
<sequence length="445" mass="50952">MDNPKKIVSLVFLISWFSLYSSLLPAQTMWTKGNELIISGTDGNDKVEVRVENGRVYVEFWDKRQPQSWKYGKGGISQVKFYGNNGNDSFTTQKTDSHLAAKVYGGHGFDTATLWFLDGDHFVNSIESLYYPNFGGEPFTTMNAGGERRINWQDICQGQSPTCYLAGSLAAIAHSSELNGDHRYAYNIRYVGYNVNQRGQYNYQVCFYIPVIRGQEVTNLNTIENNWNKIERFNKRWVEIDFKEVKREVELTKEELERRDRLKPDPSPYANDLIPYVRSRTLLAWPSIIQRAFLKTFQSTYGGNEHVTSTVLTGKKPKYYRGVPNDDVIEKMEQALSKNAVRNKTTKPITIGGFTGENGKVGARRKPSERQEAGPGKDKSGHAFVVLEVIPERKEIIVFNPWGVPKKAEHDPTDTVIRVPYSELKNGMDWHQVTIFEPPQFYDRN</sequence>
<feature type="region of interest" description="Disordered" evidence="1">
    <location>
        <begin position="348"/>
        <end position="379"/>
    </location>
</feature>
<evidence type="ECO:0000313" key="2">
    <source>
        <dbReference type="EMBL" id="QDU05954.1"/>
    </source>
</evidence>
<dbReference type="Proteomes" id="UP000320722">
    <property type="component" value="Chromosome"/>
</dbReference>
<feature type="compositionally biased region" description="Basic and acidic residues" evidence="1">
    <location>
        <begin position="366"/>
        <end position="379"/>
    </location>
</feature>
<proteinExistence type="predicted"/>
<evidence type="ECO:0000313" key="3">
    <source>
        <dbReference type="Proteomes" id="UP000320722"/>
    </source>
</evidence>